<accession>A0ABN6Y9J1</accession>
<keyword evidence="1" id="KW-0812">Transmembrane</keyword>
<feature type="transmembrane region" description="Helical" evidence="1">
    <location>
        <begin position="311"/>
        <end position="329"/>
    </location>
</feature>
<feature type="transmembrane region" description="Helical" evidence="1">
    <location>
        <begin position="417"/>
        <end position="438"/>
    </location>
</feature>
<feature type="transmembrane region" description="Helical" evidence="1">
    <location>
        <begin position="204"/>
        <end position="224"/>
    </location>
</feature>
<proteinExistence type="predicted"/>
<dbReference type="Pfam" id="PF20176">
    <property type="entry name" value="DUF6541"/>
    <property type="match status" value="1"/>
</dbReference>
<evidence type="ECO:0000313" key="2">
    <source>
        <dbReference type="EMBL" id="BDZ53769.1"/>
    </source>
</evidence>
<dbReference type="EMBL" id="AP027734">
    <property type="protein sequence ID" value="BDZ53769.1"/>
    <property type="molecule type" value="Genomic_DNA"/>
</dbReference>
<gene>
    <name evidence="2" type="ORF">GCM10025870_08420</name>
</gene>
<feature type="transmembrane region" description="Helical" evidence="1">
    <location>
        <begin position="375"/>
        <end position="397"/>
    </location>
</feature>
<name>A0ABN6Y9J1_9MICO</name>
<dbReference type="Proteomes" id="UP001321477">
    <property type="component" value="Chromosome"/>
</dbReference>
<feature type="transmembrane region" description="Helical" evidence="1">
    <location>
        <begin position="336"/>
        <end position="355"/>
    </location>
</feature>
<sequence length="583" mass="62755">MLSLAIAAIAIPFRRWLLARRAGPGRDEWGRPFSVQALAIGLGAALTLIHLTSGMGAPDHPSQSYDTIFHLNAVQWVIDTGNASPFEMTMTTPERSSNFYPTPWHAIVAIVVQLSGASITVATNATMLAVASLVWTVSCVFFARVLFGRSSLHTLLAGGFSATFGAFPAMLTWFGVLYPNLLAVSLLPIPLALLTAVVQRRPAFGLRVWTLIAVALASIGATALAHPNALFSLFVLGAPLLVVEIIGRVRRARPDRRARTAVAAIGAGVLVFAAIVYAFSRATTRDNAWLPTRNFPSAMREAITNTPIDLTAAWVVTVMVLVGAGIAILRPRLRWVVASWLLAALLYSIAIAWPVGPFRTAITGVWYNDSYRLAVLTPILAVPLAVLGTVTVAKWVLRASRRIARGGERREPTGRRVAIVVSSVGILAVGLSFLSVLADSTRFVGYRYALGPNSPMLSDREIEFFGTIQDLVPEDAVVAGNPWNGSSLVYAYTGRRTVFPHTGGAYPESYRDLASGLADLTPEACRTALDLGVTHILDFGDRFVFQNDDRAQTYEGLTNVQESDGIRRVAGAGDLALFEVDCT</sequence>
<keyword evidence="3" id="KW-1185">Reference proteome</keyword>
<organism evidence="2 3">
    <name type="scientific">Agromyces marinus</name>
    <dbReference type="NCBI Taxonomy" id="1389020"/>
    <lineage>
        <taxon>Bacteria</taxon>
        <taxon>Bacillati</taxon>
        <taxon>Actinomycetota</taxon>
        <taxon>Actinomycetes</taxon>
        <taxon>Micrococcales</taxon>
        <taxon>Microbacteriaceae</taxon>
        <taxon>Agromyces</taxon>
    </lineage>
</organism>
<feature type="transmembrane region" description="Helical" evidence="1">
    <location>
        <begin position="230"/>
        <end position="249"/>
    </location>
</feature>
<feature type="transmembrane region" description="Helical" evidence="1">
    <location>
        <begin position="261"/>
        <end position="280"/>
    </location>
</feature>
<feature type="transmembrane region" description="Helical" evidence="1">
    <location>
        <begin position="154"/>
        <end position="171"/>
    </location>
</feature>
<keyword evidence="1" id="KW-1133">Transmembrane helix</keyword>
<feature type="transmembrane region" description="Helical" evidence="1">
    <location>
        <begin position="128"/>
        <end position="147"/>
    </location>
</feature>
<protein>
    <submittedName>
        <fullName evidence="2">Uncharacterized protein</fullName>
    </submittedName>
</protein>
<feature type="transmembrane region" description="Helical" evidence="1">
    <location>
        <begin position="104"/>
        <end position="122"/>
    </location>
</feature>
<keyword evidence="1" id="KW-0472">Membrane</keyword>
<reference evidence="3" key="1">
    <citation type="journal article" date="2019" name="Int. J. Syst. Evol. Microbiol.">
        <title>The Global Catalogue of Microorganisms (GCM) 10K type strain sequencing project: providing services to taxonomists for standard genome sequencing and annotation.</title>
        <authorList>
            <consortium name="The Broad Institute Genomics Platform"/>
            <consortium name="The Broad Institute Genome Sequencing Center for Infectious Disease"/>
            <person name="Wu L."/>
            <person name="Ma J."/>
        </authorList>
    </citation>
    <scope>NUCLEOTIDE SEQUENCE [LARGE SCALE GENOMIC DNA]</scope>
    <source>
        <strain evidence="3">NBRC 109019</strain>
    </source>
</reference>
<evidence type="ECO:0000256" key="1">
    <source>
        <dbReference type="SAM" id="Phobius"/>
    </source>
</evidence>
<dbReference type="InterPro" id="IPR046671">
    <property type="entry name" value="DUF6541"/>
</dbReference>
<evidence type="ECO:0000313" key="3">
    <source>
        <dbReference type="Proteomes" id="UP001321477"/>
    </source>
</evidence>
<feature type="transmembrane region" description="Helical" evidence="1">
    <location>
        <begin position="177"/>
        <end position="197"/>
    </location>
</feature>